<evidence type="ECO:0000313" key="1">
    <source>
        <dbReference type="EMBL" id="KAF5931842.1"/>
    </source>
</evidence>
<proteinExistence type="predicted"/>
<gene>
    <name evidence="1" type="ORF">HYC85_028013</name>
</gene>
<dbReference type="AlphaFoldDB" id="A0A7J7FU35"/>
<evidence type="ECO:0000313" key="2">
    <source>
        <dbReference type="Proteomes" id="UP000593564"/>
    </source>
</evidence>
<dbReference type="PANTHER" id="PTHR33223">
    <property type="entry name" value="CCHC-TYPE DOMAIN-CONTAINING PROTEIN"/>
    <property type="match status" value="1"/>
</dbReference>
<reference evidence="2" key="1">
    <citation type="journal article" date="2020" name="Nat. Commun.">
        <title>Genome assembly of wild tea tree DASZ reveals pedigree and selection history of tea varieties.</title>
        <authorList>
            <person name="Zhang W."/>
            <person name="Zhang Y."/>
            <person name="Qiu H."/>
            <person name="Guo Y."/>
            <person name="Wan H."/>
            <person name="Zhang X."/>
            <person name="Scossa F."/>
            <person name="Alseekh S."/>
            <person name="Zhang Q."/>
            <person name="Wang P."/>
            <person name="Xu L."/>
            <person name="Schmidt M.H."/>
            <person name="Jia X."/>
            <person name="Li D."/>
            <person name="Zhu A."/>
            <person name="Guo F."/>
            <person name="Chen W."/>
            <person name="Ni D."/>
            <person name="Usadel B."/>
            <person name="Fernie A.R."/>
            <person name="Wen W."/>
        </authorList>
    </citation>
    <scope>NUCLEOTIDE SEQUENCE [LARGE SCALE GENOMIC DNA]</scope>
    <source>
        <strain evidence="2">cv. G240</strain>
    </source>
</reference>
<reference evidence="1 2" key="2">
    <citation type="submission" date="2020-07" db="EMBL/GenBank/DDBJ databases">
        <title>Genome assembly of wild tea tree DASZ reveals pedigree and selection history of tea varieties.</title>
        <authorList>
            <person name="Zhang W."/>
        </authorList>
    </citation>
    <scope>NUCLEOTIDE SEQUENCE [LARGE SCALE GENOMIC DNA]</scope>
    <source>
        <strain evidence="2">cv. G240</strain>
        <tissue evidence="1">Leaf</tissue>
    </source>
</reference>
<accession>A0A7J7FU35</accession>
<evidence type="ECO:0008006" key="3">
    <source>
        <dbReference type="Google" id="ProtNLM"/>
    </source>
</evidence>
<dbReference type="Proteomes" id="UP000593564">
    <property type="component" value="Unassembled WGS sequence"/>
</dbReference>
<organism evidence="1 2">
    <name type="scientific">Camellia sinensis</name>
    <name type="common">Tea plant</name>
    <name type="synonym">Thea sinensis</name>
    <dbReference type="NCBI Taxonomy" id="4442"/>
    <lineage>
        <taxon>Eukaryota</taxon>
        <taxon>Viridiplantae</taxon>
        <taxon>Streptophyta</taxon>
        <taxon>Embryophyta</taxon>
        <taxon>Tracheophyta</taxon>
        <taxon>Spermatophyta</taxon>
        <taxon>Magnoliopsida</taxon>
        <taxon>eudicotyledons</taxon>
        <taxon>Gunneridae</taxon>
        <taxon>Pentapetalae</taxon>
        <taxon>asterids</taxon>
        <taxon>Ericales</taxon>
        <taxon>Theaceae</taxon>
        <taxon>Camellia</taxon>
    </lineage>
</organism>
<name>A0A7J7FU35_CAMSI</name>
<dbReference type="PANTHER" id="PTHR33223:SF10">
    <property type="entry name" value="AMINOTRANSFERASE-LIKE PLANT MOBILE DOMAIN-CONTAINING PROTEIN"/>
    <property type="match status" value="1"/>
</dbReference>
<dbReference type="EMBL" id="JACBKZ010000014">
    <property type="protein sequence ID" value="KAF5931842.1"/>
    <property type="molecule type" value="Genomic_DNA"/>
</dbReference>
<protein>
    <recommendedName>
        <fullName evidence="3">Retrotransposon gag domain-containing protein</fullName>
    </recommendedName>
</protein>
<sequence>MHGNVEVGIPIPYLVYEPTDKALARLHSSLFIPAIENAPLPSGFIQPKFTTYEKKTDPYMHLSHFRQVMAVYRQNEALMCILFPSSLGDLGLTWFERLPEGSIAS</sequence>
<keyword evidence="2" id="KW-1185">Reference proteome</keyword>
<comment type="caution">
    <text evidence="1">The sequence shown here is derived from an EMBL/GenBank/DDBJ whole genome shotgun (WGS) entry which is preliminary data.</text>
</comment>